<dbReference type="InterPro" id="IPR024788">
    <property type="entry name" value="Malectin-like_Carb-bd_dom"/>
</dbReference>
<evidence type="ECO:0000256" key="7">
    <source>
        <dbReference type="SAM" id="SignalP"/>
    </source>
</evidence>
<evidence type="ECO:0000256" key="1">
    <source>
        <dbReference type="ARBA" id="ARBA00004167"/>
    </source>
</evidence>
<dbReference type="STRING" id="85681.V4SLK9"/>
<dbReference type="PANTHER" id="PTHR45631">
    <property type="entry name" value="OS07G0107800 PROTEIN-RELATED"/>
    <property type="match status" value="1"/>
</dbReference>
<evidence type="ECO:0000256" key="2">
    <source>
        <dbReference type="ARBA" id="ARBA00022692"/>
    </source>
</evidence>
<keyword evidence="5 6" id="KW-0472">Membrane</keyword>
<keyword evidence="10" id="KW-1185">Reference proteome</keyword>
<dbReference type="Gramene" id="ESR37966">
    <property type="protein sequence ID" value="ESR37966"/>
    <property type="gene ID" value="CICLE_v10030301mg"/>
</dbReference>
<evidence type="ECO:0000259" key="8">
    <source>
        <dbReference type="Pfam" id="PF12819"/>
    </source>
</evidence>
<feature type="domain" description="Malectin-like" evidence="8">
    <location>
        <begin position="42"/>
        <end position="373"/>
    </location>
</feature>
<name>V4SLK9_CITCL</name>
<feature type="signal peptide" evidence="7">
    <location>
        <begin position="1"/>
        <end position="29"/>
    </location>
</feature>
<sequence length="411" mass="45950">MEPLKKLFQMLLLLSAAFFIGSSNRCVHGSDSDSDGFSELFIDCGASGETTISFNGVDTHWYEDKDFINTGKNFILTPTEVVNPMNSLRFFPSDNKSCYKLPLQPFNGKFLFRAGFFYGNYDGLSRPSSFKLEIDGNLWANVTTSMIQDQPVYHELIYRTASEKTTVCLVRTTDNGVAFISSLQATYMPGDMYTLMQNKTALYLQSRINFGANKTVENEEFGPAEECCNRIWKPQEMPEYLNISGDPMLDGYSSLENSPPFPVLLTAIQAKSVSDSIYLPVNFSSQTEVVAYFVIYFMDPIIRFEIGEVEIYIDGQKFNARDVDVPNWANFGTENNVVSLYPVRVSGSANVTISPANGSTLPPLVNAMEVFQVLDVVDDASNGGHLLGFSLPMFVFATSFHLLRVFFFSLI</sequence>
<proteinExistence type="predicted"/>
<evidence type="ECO:0000313" key="10">
    <source>
        <dbReference type="Proteomes" id="UP000030687"/>
    </source>
</evidence>
<keyword evidence="3 7" id="KW-0732">Signal</keyword>
<organism evidence="9 10">
    <name type="scientific">Citrus clementina</name>
    <name type="common">Clementine</name>
    <name type="synonym">Citrus deliciosa x Citrus sinensis</name>
    <dbReference type="NCBI Taxonomy" id="85681"/>
    <lineage>
        <taxon>Eukaryota</taxon>
        <taxon>Viridiplantae</taxon>
        <taxon>Streptophyta</taxon>
        <taxon>Embryophyta</taxon>
        <taxon>Tracheophyta</taxon>
        <taxon>Spermatophyta</taxon>
        <taxon>Magnoliopsida</taxon>
        <taxon>eudicotyledons</taxon>
        <taxon>Gunneridae</taxon>
        <taxon>Pentapetalae</taxon>
        <taxon>rosids</taxon>
        <taxon>malvids</taxon>
        <taxon>Sapindales</taxon>
        <taxon>Rutaceae</taxon>
        <taxon>Aurantioideae</taxon>
        <taxon>Citrus</taxon>
    </lineage>
</organism>
<evidence type="ECO:0000256" key="3">
    <source>
        <dbReference type="ARBA" id="ARBA00022729"/>
    </source>
</evidence>
<evidence type="ECO:0000256" key="6">
    <source>
        <dbReference type="SAM" id="Phobius"/>
    </source>
</evidence>
<dbReference type="OrthoDB" id="2017114at2759"/>
<gene>
    <name evidence="9" type="ORF">CICLE_v10030301mg</name>
</gene>
<dbReference type="EMBL" id="KI536978">
    <property type="protein sequence ID" value="ESR37966.1"/>
    <property type="molecule type" value="Genomic_DNA"/>
</dbReference>
<feature type="chain" id="PRO_5004727561" description="Malectin-like domain-containing protein" evidence="7">
    <location>
        <begin position="30"/>
        <end position="411"/>
    </location>
</feature>
<dbReference type="Pfam" id="PF12819">
    <property type="entry name" value="Malectin_like"/>
    <property type="match status" value="1"/>
</dbReference>
<evidence type="ECO:0000313" key="9">
    <source>
        <dbReference type="EMBL" id="ESR37966.1"/>
    </source>
</evidence>
<comment type="subcellular location">
    <subcellularLocation>
        <location evidence="1">Membrane</location>
        <topology evidence="1">Single-pass membrane protein</topology>
    </subcellularLocation>
</comment>
<evidence type="ECO:0000256" key="4">
    <source>
        <dbReference type="ARBA" id="ARBA00022989"/>
    </source>
</evidence>
<keyword evidence="2 6" id="KW-0812">Transmembrane</keyword>
<dbReference type="InParanoid" id="V4SLK9"/>
<dbReference type="eggNOG" id="ENOG502RXQK">
    <property type="taxonomic scope" value="Eukaryota"/>
</dbReference>
<keyword evidence="4 6" id="KW-1133">Transmembrane helix</keyword>
<dbReference type="KEGG" id="cic:CICLE_v10030301mg"/>
<dbReference type="OMA" id="CCNRIWK"/>
<accession>V4SLK9</accession>
<evidence type="ECO:0000256" key="5">
    <source>
        <dbReference type="ARBA" id="ARBA00023136"/>
    </source>
</evidence>
<reference evidence="9 10" key="1">
    <citation type="submission" date="2013-10" db="EMBL/GenBank/DDBJ databases">
        <authorList>
            <consortium name="International Citrus Genome Consortium"/>
            <person name="Jenkins J."/>
            <person name="Schmutz J."/>
            <person name="Prochnik S."/>
            <person name="Rokhsar D."/>
            <person name="Gmitter F."/>
            <person name="Ollitrault P."/>
            <person name="Machado M."/>
            <person name="Talon M."/>
            <person name="Wincker P."/>
            <person name="Jaillon O."/>
            <person name="Morgante M."/>
        </authorList>
    </citation>
    <scope>NUCLEOTIDE SEQUENCE</scope>
    <source>
        <strain evidence="10">cv. Clemenules</strain>
    </source>
</reference>
<feature type="transmembrane region" description="Helical" evidence="6">
    <location>
        <begin position="386"/>
        <end position="407"/>
    </location>
</feature>
<dbReference type="AlphaFoldDB" id="V4SLK9"/>
<dbReference type="GO" id="GO:0016020">
    <property type="term" value="C:membrane"/>
    <property type="evidence" value="ECO:0007669"/>
    <property type="project" value="UniProtKB-SubCell"/>
</dbReference>
<dbReference type="PANTHER" id="PTHR45631:SF44">
    <property type="entry name" value="CARBOHYDRATE-BINDING PROTEIN OF THE ER PROTEIN"/>
    <property type="match status" value="1"/>
</dbReference>
<dbReference type="Proteomes" id="UP000030687">
    <property type="component" value="Unassembled WGS sequence"/>
</dbReference>
<protein>
    <recommendedName>
        <fullName evidence="8">Malectin-like domain-containing protein</fullName>
    </recommendedName>
</protein>